<evidence type="ECO:0008006" key="4">
    <source>
        <dbReference type="Google" id="ProtNLM"/>
    </source>
</evidence>
<dbReference type="PROSITE" id="PS51257">
    <property type="entry name" value="PROKAR_LIPOPROTEIN"/>
    <property type="match status" value="1"/>
</dbReference>
<dbReference type="Proteomes" id="UP000288623">
    <property type="component" value="Unassembled WGS sequence"/>
</dbReference>
<dbReference type="RefSeq" id="WP_126991597.1">
    <property type="nucleotide sequence ID" value="NZ_JTFC01000041.1"/>
</dbReference>
<gene>
    <name evidence="2" type="ORF">QI30_15970</name>
</gene>
<sequence length="165" mass="18719">MKKLLAIALMIPILAGCTTTPTETPTPTNQKLTWYDSREEALLKGLKKEGTRKENILETKQFGDEQLIIYHATTTQGEGIGVAAMQQENDEKFAWTRVSNKLTVRFADGQTANSQTTFHSPEGVHYRLYIGIMPKDKKTVVINGRSIRPTVDMDTRMYYHIKKVK</sequence>
<accession>A0A433RQL3</accession>
<comment type="caution">
    <text evidence="2">The sequence shown here is derived from an EMBL/GenBank/DDBJ whole genome shotgun (WGS) entry which is preliminary data.</text>
</comment>
<dbReference type="EMBL" id="JTFC01000041">
    <property type="protein sequence ID" value="RUS53051.1"/>
    <property type="molecule type" value="Genomic_DNA"/>
</dbReference>
<evidence type="ECO:0000313" key="3">
    <source>
        <dbReference type="Proteomes" id="UP000288623"/>
    </source>
</evidence>
<dbReference type="OrthoDB" id="2453632at2"/>
<proteinExistence type="predicted"/>
<keyword evidence="3" id="KW-1185">Reference proteome</keyword>
<name>A0A433RQL3_9BACL</name>
<evidence type="ECO:0000256" key="1">
    <source>
        <dbReference type="SAM" id="SignalP"/>
    </source>
</evidence>
<evidence type="ECO:0000313" key="2">
    <source>
        <dbReference type="EMBL" id="RUS53051.1"/>
    </source>
</evidence>
<dbReference type="AlphaFoldDB" id="A0A433RQL3"/>
<feature type="signal peptide" evidence="1">
    <location>
        <begin position="1"/>
        <end position="15"/>
    </location>
</feature>
<keyword evidence="1" id="KW-0732">Signal</keyword>
<reference evidence="2 3" key="1">
    <citation type="submission" date="2014-11" db="EMBL/GenBank/DDBJ databases">
        <title>Genome sequence and analysis of novel Kurthia sp.</title>
        <authorList>
            <person name="Lawson J.N."/>
            <person name="Gonzalez J.E."/>
            <person name="Rinauldi L."/>
            <person name="Xuan Z."/>
            <person name="Firman A."/>
            <person name="Shaddox L."/>
            <person name="Trudeau A."/>
            <person name="Shah S."/>
            <person name="Reiman D."/>
        </authorList>
    </citation>
    <scope>NUCLEOTIDE SEQUENCE [LARGE SCALE GENOMIC DNA]</scope>
    <source>
        <strain evidence="2 3">3B1D</strain>
    </source>
</reference>
<feature type="chain" id="PRO_5038537590" description="Lipoprotein" evidence="1">
    <location>
        <begin position="16"/>
        <end position="165"/>
    </location>
</feature>
<organism evidence="2 3">
    <name type="scientific">Candidatus Kurthia intestinigallinarum</name>
    <dbReference type="NCBI Taxonomy" id="1562256"/>
    <lineage>
        <taxon>Bacteria</taxon>
        <taxon>Bacillati</taxon>
        <taxon>Bacillota</taxon>
        <taxon>Bacilli</taxon>
        <taxon>Bacillales</taxon>
        <taxon>Caryophanaceae</taxon>
        <taxon>Kurthia</taxon>
    </lineage>
</organism>
<protein>
    <recommendedName>
        <fullName evidence="4">Lipoprotein</fullName>
    </recommendedName>
</protein>